<dbReference type="AlphaFoldDB" id="A0A249P7P3"/>
<evidence type="ECO:0000313" key="2">
    <source>
        <dbReference type="Proteomes" id="UP000217211"/>
    </source>
</evidence>
<keyword evidence="2" id="KW-1185">Reference proteome</keyword>
<dbReference type="KEGG" id="esj:SJ05684_c04750"/>
<accession>A0A249P7P3</accession>
<dbReference type="SUPFAM" id="SSF103032">
    <property type="entry name" value="Hypothetical protein YwqG"/>
    <property type="match status" value="1"/>
</dbReference>
<dbReference type="Pfam" id="PF09234">
    <property type="entry name" value="DUF1963"/>
    <property type="match status" value="1"/>
</dbReference>
<dbReference type="InterPro" id="IPR035948">
    <property type="entry name" value="YwqG-like_sf"/>
</dbReference>
<dbReference type="Proteomes" id="UP000217211">
    <property type="component" value="Chromosome"/>
</dbReference>
<protein>
    <recommendedName>
        <fullName evidence="3">DUF1963 domain-containing protein</fullName>
    </recommendedName>
</protein>
<name>A0A249P7P3_9HYPH</name>
<organism evidence="1 2">
    <name type="scientific">Sinorhizobium sojae CCBAU 05684</name>
    <dbReference type="NCBI Taxonomy" id="716928"/>
    <lineage>
        <taxon>Bacteria</taxon>
        <taxon>Pseudomonadati</taxon>
        <taxon>Pseudomonadota</taxon>
        <taxon>Alphaproteobacteria</taxon>
        <taxon>Hyphomicrobiales</taxon>
        <taxon>Rhizobiaceae</taxon>
        <taxon>Sinorhizobium/Ensifer group</taxon>
        <taxon>Sinorhizobium</taxon>
    </lineage>
</organism>
<dbReference type="InterPro" id="IPR015315">
    <property type="entry name" value="DUF1963"/>
</dbReference>
<dbReference type="OrthoDB" id="8376466at2"/>
<evidence type="ECO:0000313" key="1">
    <source>
        <dbReference type="EMBL" id="ASY61941.1"/>
    </source>
</evidence>
<dbReference type="Gene3D" id="2.30.320.10">
    <property type="entry name" value="YwqG-like"/>
    <property type="match status" value="1"/>
</dbReference>
<gene>
    <name evidence="1" type="ORF">SJ05684_c04750</name>
</gene>
<evidence type="ECO:0008006" key="3">
    <source>
        <dbReference type="Google" id="ProtNLM"/>
    </source>
</evidence>
<sequence>MAYRLQRWMTRDFVFTAPPAFPDVVALQPERFFLRPYPPDREHPSLFVMALDKGEPWDLDESLAPIAVDLIGAEGPIDWSIAPVQVLGREGRYGTGISSSRKAGEEAAGLTLVRGRGNRIWAFGWRSAVSDRDMAERHFGVFMQGLQARSDRVGEKMLLSQYHGQEKKRRATIEAINAGHTGEDAEPDPTDSAWGQRFAAAMGASEPSTAAHFFAGAASLVEEPYGEEAPLGASRIGGGPDLPPDVWPSNERGMRHPFLLQINFAEVTALDGPMEHLPHDGLLSFFVHDDALLVDFVYTPPGAPLVRHAMSEAILEASVGAIAISSDLDPATPPGPLPHSEGDLVTAELIADGTLRFAHTLDPVWAVGDPGSSFEALSDDRWASVAYTRLRPRRTRSFDASAAKLRIEETEMGSLDDLAGTHEAFERALTGPHAGSGKPQVHQMLGHATIQGGIDCREEAARWGVSEGWADLSNPDDWIVLVRLRAGSATGLVFWDANDLVIMAPAADVAARRWERCVVLSG</sequence>
<reference evidence="1 2" key="1">
    <citation type="submission" date="2017-08" db="EMBL/GenBank/DDBJ databases">
        <title>Multipartite genome sequences of Sinorhizobium species nodulating soybeans.</title>
        <authorList>
            <person name="Tian C.F."/>
        </authorList>
    </citation>
    <scope>NUCLEOTIDE SEQUENCE [LARGE SCALE GENOMIC DNA]</scope>
    <source>
        <strain evidence="1 2">CCBAU 05684</strain>
    </source>
</reference>
<proteinExistence type="predicted"/>
<dbReference type="STRING" id="716928.GCA_000261485_00883"/>
<dbReference type="EMBL" id="CP023067">
    <property type="protein sequence ID" value="ASY61941.1"/>
    <property type="molecule type" value="Genomic_DNA"/>
</dbReference>
<dbReference type="eggNOG" id="ENOG50310CR">
    <property type="taxonomic scope" value="Bacteria"/>
</dbReference>
<dbReference type="RefSeq" id="WP_034852194.1">
    <property type="nucleotide sequence ID" value="NZ_AJQT01000017.1"/>
</dbReference>